<dbReference type="AlphaFoldDB" id="A0A8R1TJC8"/>
<dbReference type="EMBL" id="CMVM020000323">
    <property type="status" value="NOT_ANNOTATED_CDS"/>
    <property type="molecule type" value="Genomic_DNA"/>
</dbReference>
<dbReference type="Pfam" id="PF00635">
    <property type="entry name" value="Motile_Sperm"/>
    <property type="match status" value="1"/>
</dbReference>
<dbReference type="EnsemblMetazoa" id="OVOC10161.1">
    <property type="protein sequence ID" value="OVOC10161.1"/>
    <property type="gene ID" value="WBGene00246970"/>
</dbReference>
<name>A0A8R1TJC8_ONCVO</name>
<dbReference type="OMA" id="IIFRVKV"/>
<keyword evidence="1" id="KW-0963">Cytoplasm</keyword>
<dbReference type="InterPro" id="IPR008962">
    <property type="entry name" value="PapD-like_sf"/>
</dbReference>
<keyword evidence="4" id="KW-1185">Reference proteome</keyword>
<dbReference type="InterPro" id="IPR000535">
    <property type="entry name" value="MSP_dom"/>
</dbReference>
<protein>
    <recommendedName>
        <fullName evidence="1">Major sperm protein</fullName>
    </recommendedName>
</protein>
<accession>A0A8R1TJC8</accession>
<dbReference type="Gene3D" id="2.60.40.10">
    <property type="entry name" value="Immunoglobulins"/>
    <property type="match status" value="1"/>
</dbReference>
<organism evidence="3 4">
    <name type="scientific">Onchocerca volvulus</name>
    <dbReference type="NCBI Taxonomy" id="6282"/>
    <lineage>
        <taxon>Eukaryota</taxon>
        <taxon>Metazoa</taxon>
        <taxon>Ecdysozoa</taxon>
        <taxon>Nematoda</taxon>
        <taxon>Chromadorea</taxon>
        <taxon>Rhabditida</taxon>
        <taxon>Spirurina</taxon>
        <taxon>Spiruromorpha</taxon>
        <taxon>Filarioidea</taxon>
        <taxon>Onchocercidae</taxon>
        <taxon>Onchocerca</taxon>
    </lineage>
</organism>
<evidence type="ECO:0000256" key="1">
    <source>
        <dbReference type="RuleBase" id="RU003425"/>
    </source>
</evidence>
<dbReference type="PROSITE" id="PS50202">
    <property type="entry name" value="MSP"/>
    <property type="match status" value="1"/>
</dbReference>
<keyword evidence="1" id="KW-0206">Cytoskeleton</keyword>
<dbReference type="Proteomes" id="UP000024404">
    <property type="component" value="Unassembled WGS sequence"/>
</dbReference>
<comment type="function">
    <text evidence="1">Central component in molecular interactions underlying sperm crawling. Forms an extensive filament system that extends from sperm villipoda, along the leading edge of the pseudopod.</text>
</comment>
<evidence type="ECO:0000313" key="3">
    <source>
        <dbReference type="EnsemblMetazoa" id="OVOC10161.1"/>
    </source>
</evidence>
<dbReference type="InterPro" id="IPR013783">
    <property type="entry name" value="Ig-like_fold"/>
</dbReference>
<evidence type="ECO:0000313" key="4">
    <source>
        <dbReference type="Proteomes" id="UP000024404"/>
    </source>
</evidence>
<sequence length="216" mass="24890">MGEKAPFESPSSEIAGEAVKTAITHVELIKKMDGLRFHVEPNFVYVDSTEELTNFHKITNENLFPIIFRIKVTHPYDFRVNPTNGIISAKQTLILKIKRLETITRSDRFDIEALPYIEELLPIDKRTIEIPLQYRIQWFFSFGFTPIICSIRYKQVEPWDVIFPALDDSDNLKISPNLSQICKETGIISDERGYLALNEFIILDAAITRNEVDSIP</sequence>
<evidence type="ECO:0000259" key="2">
    <source>
        <dbReference type="PROSITE" id="PS50202"/>
    </source>
</evidence>
<dbReference type="SUPFAM" id="SSF49354">
    <property type="entry name" value="PapD-like"/>
    <property type="match status" value="1"/>
</dbReference>
<reference evidence="4" key="1">
    <citation type="submission" date="2013-10" db="EMBL/GenBank/DDBJ databases">
        <title>Genome sequencing of Onchocerca volvulus.</title>
        <authorList>
            <person name="Cotton J."/>
            <person name="Tsai J."/>
            <person name="Stanley E."/>
            <person name="Tracey A."/>
            <person name="Holroyd N."/>
            <person name="Lustigman S."/>
            <person name="Berriman M."/>
        </authorList>
    </citation>
    <scope>NUCLEOTIDE SEQUENCE</scope>
</reference>
<feature type="domain" description="MSP" evidence="2">
    <location>
        <begin position="25"/>
        <end position="141"/>
    </location>
</feature>
<reference evidence="3" key="2">
    <citation type="submission" date="2022-06" db="UniProtKB">
        <authorList>
            <consortium name="EnsemblMetazoa"/>
        </authorList>
    </citation>
    <scope>IDENTIFICATION</scope>
</reference>
<proteinExistence type="predicted"/>